<keyword evidence="2" id="KW-1185">Reference proteome</keyword>
<dbReference type="Proteomes" id="UP001295794">
    <property type="component" value="Unassembled WGS sequence"/>
</dbReference>
<sequence>YKLARCGPTMKPELIRTTSLFLRETSLKSSRRRTAIGGWAVSMAGKPCSPLLMSKRLRAQHLLRLLARQAPNLIAHLELPTMAEMSHLQFNRRLQYLVQPQTHWVCRMIPSRKRRRASSASTEIQWHIRLLEVWGSEPVLLSAVDWCAPSSSFLICSHIHI</sequence>
<evidence type="ECO:0000313" key="1">
    <source>
        <dbReference type="EMBL" id="CAK5268616.1"/>
    </source>
</evidence>
<feature type="non-terminal residue" evidence="1">
    <location>
        <position position="1"/>
    </location>
</feature>
<organism evidence="1 2">
    <name type="scientific">Mycena citricolor</name>
    <dbReference type="NCBI Taxonomy" id="2018698"/>
    <lineage>
        <taxon>Eukaryota</taxon>
        <taxon>Fungi</taxon>
        <taxon>Dikarya</taxon>
        <taxon>Basidiomycota</taxon>
        <taxon>Agaricomycotina</taxon>
        <taxon>Agaricomycetes</taxon>
        <taxon>Agaricomycetidae</taxon>
        <taxon>Agaricales</taxon>
        <taxon>Marasmiineae</taxon>
        <taxon>Mycenaceae</taxon>
        <taxon>Mycena</taxon>
    </lineage>
</organism>
<reference evidence="1" key="1">
    <citation type="submission" date="2023-11" db="EMBL/GenBank/DDBJ databases">
        <authorList>
            <person name="De Vega J J."/>
            <person name="De Vega J J."/>
        </authorList>
    </citation>
    <scope>NUCLEOTIDE SEQUENCE</scope>
</reference>
<feature type="non-terminal residue" evidence="1">
    <location>
        <position position="161"/>
    </location>
</feature>
<proteinExistence type="predicted"/>
<protein>
    <submittedName>
        <fullName evidence="1">Uncharacterized protein</fullName>
    </submittedName>
</protein>
<evidence type="ECO:0000313" key="2">
    <source>
        <dbReference type="Proteomes" id="UP001295794"/>
    </source>
</evidence>
<name>A0AAD2JYB0_9AGAR</name>
<dbReference type="AlphaFoldDB" id="A0AAD2JYB0"/>
<accession>A0AAD2JYB0</accession>
<dbReference type="EMBL" id="CAVNYO010000138">
    <property type="protein sequence ID" value="CAK5268616.1"/>
    <property type="molecule type" value="Genomic_DNA"/>
</dbReference>
<gene>
    <name evidence="1" type="ORF">MYCIT1_LOCUS11908</name>
</gene>
<comment type="caution">
    <text evidence="1">The sequence shown here is derived from an EMBL/GenBank/DDBJ whole genome shotgun (WGS) entry which is preliminary data.</text>
</comment>